<organism evidence="2 3">
    <name type="scientific">Psychroflexus halocasei</name>
    <dbReference type="NCBI Taxonomy" id="908615"/>
    <lineage>
        <taxon>Bacteria</taxon>
        <taxon>Pseudomonadati</taxon>
        <taxon>Bacteroidota</taxon>
        <taxon>Flavobacteriia</taxon>
        <taxon>Flavobacteriales</taxon>
        <taxon>Flavobacteriaceae</taxon>
        <taxon>Psychroflexus</taxon>
    </lineage>
</organism>
<keyword evidence="1" id="KW-0812">Transmembrane</keyword>
<protein>
    <submittedName>
        <fullName evidence="2">Uncharacterized protein</fullName>
    </submittedName>
</protein>
<keyword evidence="3" id="KW-1185">Reference proteome</keyword>
<proteinExistence type="predicted"/>
<evidence type="ECO:0000256" key="1">
    <source>
        <dbReference type="SAM" id="Phobius"/>
    </source>
</evidence>
<reference evidence="2 3" key="1">
    <citation type="submission" date="2016-10" db="EMBL/GenBank/DDBJ databases">
        <authorList>
            <person name="de Groot N.N."/>
        </authorList>
    </citation>
    <scope>NUCLEOTIDE SEQUENCE [LARGE SCALE GENOMIC DNA]</scope>
    <source>
        <strain evidence="2 3">DSM 23581</strain>
    </source>
</reference>
<gene>
    <name evidence="2" type="ORF">SAMN05421540_1226</name>
</gene>
<evidence type="ECO:0000313" key="2">
    <source>
        <dbReference type="EMBL" id="SEA78665.1"/>
    </source>
</evidence>
<dbReference type="AlphaFoldDB" id="A0A1H4E0X7"/>
<sequence>MISPCRIFIAIVLIAFTFYAIPVLFYIEEKIYGAGSFVFFVFYYPFILWMTLLVLKAIKRNKPKSVREITVDRCGIHYEKSDGGTQSLLYTQLEKTQPPIVSDVFTKTIGRYGPTVCIPPTNPILR</sequence>
<dbReference type="Proteomes" id="UP000198820">
    <property type="component" value="Unassembled WGS sequence"/>
</dbReference>
<feature type="transmembrane region" description="Helical" evidence="1">
    <location>
        <begin position="7"/>
        <end position="27"/>
    </location>
</feature>
<dbReference type="EMBL" id="FNQF01000022">
    <property type="protein sequence ID" value="SEA78665.1"/>
    <property type="molecule type" value="Genomic_DNA"/>
</dbReference>
<evidence type="ECO:0000313" key="3">
    <source>
        <dbReference type="Proteomes" id="UP000198820"/>
    </source>
</evidence>
<feature type="transmembrane region" description="Helical" evidence="1">
    <location>
        <begin position="33"/>
        <end position="55"/>
    </location>
</feature>
<accession>A0A1H4E0X7</accession>
<dbReference type="STRING" id="908615.SAMN05421540_1226"/>
<keyword evidence="1" id="KW-0472">Membrane</keyword>
<keyword evidence="1" id="KW-1133">Transmembrane helix</keyword>
<name>A0A1H4E0X7_9FLAO</name>